<dbReference type="PIRSF" id="PIRSF006256">
    <property type="entry name" value="CMPcnvr_hdrg_mat"/>
    <property type="match status" value="1"/>
</dbReference>
<keyword evidence="3" id="KW-0436">Ligase</keyword>
<dbReference type="SUPFAM" id="SSF54975">
    <property type="entry name" value="Acylphosphatase/BLUF domain-like"/>
    <property type="match status" value="1"/>
</dbReference>
<dbReference type="NCBIfam" id="TIGR00143">
    <property type="entry name" value="hypF"/>
    <property type="match status" value="1"/>
</dbReference>
<comment type="catalytic activity">
    <reaction evidence="7">
        <text>C-terminal L-cysteinyl-[HypE protein] + carbamoyl phosphate + ATP + H2O = C-terminal S-carboxamide-L-cysteinyl-[HypE protein] + AMP + phosphate + diphosphate + H(+)</text>
        <dbReference type="Rhea" id="RHEA:55636"/>
        <dbReference type="Rhea" id="RHEA-COMP:14247"/>
        <dbReference type="Rhea" id="RHEA-COMP:14392"/>
        <dbReference type="ChEBI" id="CHEBI:15377"/>
        <dbReference type="ChEBI" id="CHEBI:15378"/>
        <dbReference type="ChEBI" id="CHEBI:30616"/>
        <dbReference type="ChEBI" id="CHEBI:33019"/>
        <dbReference type="ChEBI" id="CHEBI:43474"/>
        <dbReference type="ChEBI" id="CHEBI:58228"/>
        <dbReference type="ChEBI" id="CHEBI:76913"/>
        <dbReference type="ChEBI" id="CHEBI:139126"/>
        <dbReference type="ChEBI" id="CHEBI:456215"/>
    </reaction>
</comment>
<dbReference type="Gene3D" id="3.90.870.50">
    <property type="match status" value="1"/>
</dbReference>
<dbReference type="PANTHER" id="PTHR42959">
    <property type="entry name" value="CARBAMOYLTRANSFERASE"/>
    <property type="match status" value="1"/>
</dbReference>
<protein>
    <recommendedName>
        <fullName evidence="8">Carbamoyltransferase</fullName>
        <ecNumber evidence="8">6.2.-.-</ecNumber>
    </recommendedName>
</protein>
<keyword evidence="13" id="KW-1185">Reference proteome</keyword>
<dbReference type="SUPFAM" id="SSF53067">
    <property type="entry name" value="Actin-like ATPase domain"/>
    <property type="match status" value="1"/>
</dbReference>
<feature type="domain" description="Acylphosphatase-like" evidence="10">
    <location>
        <begin position="9"/>
        <end position="95"/>
    </location>
</feature>
<dbReference type="PANTHER" id="PTHR42959:SF1">
    <property type="entry name" value="CARBAMOYLTRANSFERASE HYPF"/>
    <property type="match status" value="1"/>
</dbReference>
<dbReference type="Gene3D" id="3.30.110.120">
    <property type="match status" value="1"/>
</dbReference>
<comment type="similarity">
    <text evidence="2 8">Belongs to the carbamoyltransferase HypF family.</text>
</comment>
<dbReference type="Gene3D" id="3.30.420.40">
    <property type="match status" value="1"/>
</dbReference>
<comment type="catalytic activity">
    <reaction evidence="9">
        <text>an acyl phosphate + H2O = a carboxylate + phosphate + H(+)</text>
        <dbReference type="Rhea" id="RHEA:14965"/>
        <dbReference type="ChEBI" id="CHEBI:15377"/>
        <dbReference type="ChEBI" id="CHEBI:15378"/>
        <dbReference type="ChEBI" id="CHEBI:29067"/>
        <dbReference type="ChEBI" id="CHEBI:43474"/>
        <dbReference type="ChEBI" id="CHEBI:59918"/>
        <dbReference type="EC" id="3.6.1.7"/>
    </reaction>
</comment>
<dbReference type="InterPro" id="IPR011125">
    <property type="entry name" value="Znf_HypF"/>
</dbReference>
<evidence type="ECO:0000256" key="7">
    <source>
        <dbReference type="ARBA" id="ARBA00048220"/>
    </source>
</evidence>
<dbReference type="Pfam" id="PF17788">
    <property type="entry name" value="HypF_C"/>
    <property type="match status" value="1"/>
</dbReference>
<feature type="domain" description="YrdC-like" evidence="11">
    <location>
        <begin position="206"/>
        <end position="396"/>
    </location>
</feature>
<evidence type="ECO:0000256" key="3">
    <source>
        <dbReference type="ARBA" id="ARBA00022598"/>
    </source>
</evidence>
<dbReference type="Proteomes" id="UP001321445">
    <property type="component" value="Chromosome"/>
</dbReference>
<feature type="active site" evidence="9">
    <location>
        <position position="24"/>
    </location>
</feature>
<dbReference type="InterPro" id="IPR043129">
    <property type="entry name" value="ATPase_NBD"/>
</dbReference>
<evidence type="ECO:0000256" key="5">
    <source>
        <dbReference type="ARBA" id="ARBA00022771"/>
    </source>
</evidence>
<accession>A0ABN6WUG1</accession>
<dbReference type="InterPro" id="IPR004421">
    <property type="entry name" value="Carbamoyltransferase_HypF"/>
</dbReference>
<evidence type="ECO:0000256" key="4">
    <source>
        <dbReference type="ARBA" id="ARBA00022723"/>
    </source>
</evidence>
<evidence type="ECO:0000259" key="11">
    <source>
        <dbReference type="PROSITE" id="PS51163"/>
    </source>
</evidence>
<dbReference type="PROSITE" id="PS51163">
    <property type="entry name" value="YRDC"/>
    <property type="match status" value="1"/>
</dbReference>
<keyword evidence="9" id="KW-0378">Hydrolase</keyword>
<evidence type="ECO:0000259" key="10">
    <source>
        <dbReference type="PROSITE" id="PS51160"/>
    </source>
</evidence>
<dbReference type="Gene3D" id="3.30.420.360">
    <property type="match status" value="1"/>
</dbReference>
<evidence type="ECO:0000256" key="6">
    <source>
        <dbReference type="ARBA" id="ARBA00022833"/>
    </source>
</evidence>
<dbReference type="InterPro" id="IPR036046">
    <property type="entry name" value="Acylphosphatase-like_dom_sf"/>
</dbReference>
<evidence type="ECO:0000313" key="13">
    <source>
        <dbReference type="Proteomes" id="UP001321445"/>
    </source>
</evidence>
<evidence type="ECO:0000313" key="12">
    <source>
        <dbReference type="EMBL" id="BDY12493.1"/>
    </source>
</evidence>
<reference evidence="12 13" key="1">
    <citation type="submission" date="2023-03" db="EMBL/GenBank/DDBJ databases">
        <title>Description of Hydrogenimonas sp. ISO32.</title>
        <authorList>
            <person name="Mino S."/>
            <person name="Fukazawa S."/>
            <person name="Sawabe T."/>
        </authorList>
    </citation>
    <scope>NUCLEOTIDE SEQUENCE [LARGE SCALE GENOMIC DNA]</scope>
    <source>
        <strain evidence="12 13">ISO32</strain>
    </source>
</reference>
<keyword evidence="6" id="KW-0862">Zinc</keyword>
<dbReference type="Pfam" id="PF07503">
    <property type="entry name" value="zf-HYPF"/>
    <property type="match status" value="2"/>
</dbReference>
<dbReference type="Pfam" id="PF01300">
    <property type="entry name" value="Sua5_yciO_yrdC"/>
    <property type="match status" value="1"/>
</dbReference>
<evidence type="ECO:0000256" key="8">
    <source>
        <dbReference type="PIRNR" id="PIRNR006256"/>
    </source>
</evidence>
<keyword evidence="5" id="KW-0863">Zinc-finger</keyword>
<evidence type="ECO:0000256" key="1">
    <source>
        <dbReference type="ARBA" id="ARBA00004711"/>
    </source>
</evidence>
<dbReference type="PROSITE" id="PS00150">
    <property type="entry name" value="ACYLPHOSPHATASE_1"/>
    <property type="match status" value="1"/>
</dbReference>
<name>A0ABN6WUG1_9BACT</name>
<dbReference type="EMBL" id="AP027370">
    <property type="protein sequence ID" value="BDY12493.1"/>
    <property type="molecule type" value="Genomic_DNA"/>
</dbReference>
<dbReference type="InterPro" id="IPR051060">
    <property type="entry name" value="Carbamoyltrans_HypF-like"/>
</dbReference>
<dbReference type="InterPro" id="IPR017945">
    <property type="entry name" value="DHBP_synth_RibB-like_a/b_dom"/>
</dbReference>
<dbReference type="InterPro" id="IPR006070">
    <property type="entry name" value="Sua5-like_dom"/>
</dbReference>
<dbReference type="SUPFAM" id="SSF55821">
    <property type="entry name" value="YrdC/RibB"/>
    <property type="match status" value="1"/>
</dbReference>
<keyword evidence="4" id="KW-0479">Metal-binding</keyword>
<comment type="pathway">
    <text evidence="1">Protein modification; [NiFe] hydrogenase maturation.</text>
</comment>
<dbReference type="Pfam" id="PF22521">
    <property type="entry name" value="HypF_C_2"/>
    <property type="match status" value="1"/>
</dbReference>
<dbReference type="EC" id="6.2.-.-" evidence="8"/>
<dbReference type="InterPro" id="IPR041440">
    <property type="entry name" value="HypF_C"/>
</dbReference>
<dbReference type="InterPro" id="IPR017968">
    <property type="entry name" value="Acylphosphatase_CS"/>
</dbReference>
<feature type="active site" evidence="9">
    <location>
        <position position="42"/>
    </location>
</feature>
<proteinExistence type="inferred from homology"/>
<gene>
    <name evidence="12" type="primary">hypF</name>
    <name evidence="12" type="ORF">HCR_08050</name>
</gene>
<dbReference type="Pfam" id="PF00708">
    <property type="entry name" value="Acylphosphatase"/>
    <property type="match status" value="1"/>
</dbReference>
<evidence type="ECO:0000256" key="9">
    <source>
        <dbReference type="PROSITE-ProRule" id="PRU00520"/>
    </source>
</evidence>
<evidence type="ECO:0000256" key="2">
    <source>
        <dbReference type="ARBA" id="ARBA00008097"/>
    </source>
</evidence>
<dbReference type="InterPro" id="IPR001792">
    <property type="entry name" value="Acylphosphatase-like_dom"/>
</dbReference>
<sequence>MARSDSKQHLLLKIGGIVQGVGFRPFVHKLATELDLCGDIRNESDGVTIHIEGKKETIELFCRRLKSETPPLARIDTIESRWCDVEGIEGFSIVESDAAAFKTAAVSPDISVCENCVSEMRDPGNRRYRYPFINCTDCGPRYTITKTIPYDRPNTSMAKFVMCPTCKKEYENPLDRRYHAQPISCFECGPSLRLLHRREKWEAGSEESIGAVAQLLKEGKTVAVKGLGGFHLICDATNDEAVQRLRERKRRPSKPFAIMVKDVETAKKLARVDEMEERLLTSKERPIVLMEKTSPSSLPTPHLSDAVAPAIDRIGIMLPYTPLHLLLFDDLDIPLVATSANLGDEPIITDVQELIRKLGHVVDAVLDHDRDIVNACDDSVVQVIAGRPQWLRIARGVAPMTLPLEKRTGKKILAVGANQKNTIALAFEDKIILSPHIGDLNGIEAMEYFERTVETFTNFYGFVPDTIVHDKHPLYSTTKWASEAAMNDERLTIVEVQHHYAHTLAVMAEHSITDTVLAFSWDGTGYGDDGTIWGGEVLKADVHGFERVASLRPFRLLGGEKAVREPRRVALSLLFELFPLDEVLALKNPTVESFKPSEIKLLHQAWQKGINAPLTTSVGRLFDAVASLAGICQHISYEGESGLLLEARVSDVKKNVYGLPVKNGVIDFAPMIEELALASTPDAPAYFMRALCDCIVQIARQYVSLPLIFTGGVFQNRTLYNMVLEAFEEEEREILIPEKIPVNDASIALGQAWYAFHREEK</sequence>
<dbReference type="InterPro" id="IPR055128">
    <property type="entry name" value="HypF_C_2"/>
</dbReference>
<organism evidence="12 13">
    <name type="scientific">Hydrogenimonas cancrithermarum</name>
    <dbReference type="NCBI Taxonomy" id="2993563"/>
    <lineage>
        <taxon>Bacteria</taxon>
        <taxon>Pseudomonadati</taxon>
        <taxon>Campylobacterota</taxon>
        <taxon>Epsilonproteobacteria</taxon>
        <taxon>Campylobacterales</taxon>
        <taxon>Hydrogenimonadaceae</taxon>
        <taxon>Hydrogenimonas</taxon>
    </lineage>
</organism>
<dbReference type="PROSITE" id="PS51160">
    <property type="entry name" value="ACYLPHOSPHATASE_3"/>
    <property type="match status" value="1"/>
</dbReference>